<dbReference type="InterPro" id="IPR029058">
    <property type="entry name" value="AB_hydrolase_fold"/>
</dbReference>
<reference evidence="1" key="1">
    <citation type="submission" date="2020-05" db="EMBL/GenBank/DDBJ databases">
        <title>WGS assembly of Panicum virgatum.</title>
        <authorList>
            <person name="Lovell J.T."/>
            <person name="Jenkins J."/>
            <person name="Shu S."/>
            <person name="Juenger T.E."/>
            <person name="Schmutz J."/>
        </authorList>
    </citation>
    <scope>NUCLEOTIDE SEQUENCE</scope>
    <source>
        <strain evidence="1">AP13</strain>
    </source>
</reference>
<comment type="caution">
    <text evidence="1">The sequence shown here is derived from an EMBL/GenBank/DDBJ whole genome shotgun (WGS) entry which is preliminary data.</text>
</comment>
<keyword evidence="2" id="KW-1185">Reference proteome</keyword>
<dbReference type="Pfam" id="PF07224">
    <property type="entry name" value="Chlorophyllase"/>
    <property type="match status" value="1"/>
</dbReference>
<dbReference type="AlphaFoldDB" id="A0A8T0W5S4"/>
<evidence type="ECO:0000313" key="1">
    <source>
        <dbReference type="EMBL" id="KAG2641977.1"/>
    </source>
</evidence>
<dbReference type="EMBL" id="CM029039">
    <property type="protein sequence ID" value="KAG2641977.1"/>
    <property type="molecule type" value="Genomic_DNA"/>
</dbReference>
<dbReference type="GO" id="GO:0015996">
    <property type="term" value="P:chlorophyll catabolic process"/>
    <property type="evidence" value="ECO:0007669"/>
    <property type="project" value="TreeGrafter"/>
</dbReference>
<proteinExistence type="predicted"/>
<organism evidence="1 2">
    <name type="scientific">Panicum virgatum</name>
    <name type="common">Blackwell switchgrass</name>
    <dbReference type="NCBI Taxonomy" id="38727"/>
    <lineage>
        <taxon>Eukaryota</taxon>
        <taxon>Viridiplantae</taxon>
        <taxon>Streptophyta</taxon>
        <taxon>Embryophyta</taxon>
        <taxon>Tracheophyta</taxon>
        <taxon>Spermatophyta</taxon>
        <taxon>Magnoliopsida</taxon>
        <taxon>Liliopsida</taxon>
        <taxon>Poales</taxon>
        <taxon>Poaceae</taxon>
        <taxon>PACMAD clade</taxon>
        <taxon>Panicoideae</taxon>
        <taxon>Panicodae</taxon>
        <taxon>Paniceae</taxon>
        <taxon>Panicinae</taxon>
        <taxon>Panicum</taxon>
        <taxon>Panicum sect. Hiantes</taxon>
    </lineage>
</organism>
<dbReference type="GO" id="GO:0047746">
    <property type="term" value="F:chlorophyllase activity"/>
    <property type="evidence" value="ECO:0007669"/>
    <property type="project" value="TreeGrafter"/>
</dbReference>
<sequence>MATSIEIMNPRIEVLETAVTSVFQPGKLAVEVIAVDHDTNPTPPIPILIASPKDAGTYPVAMLLHGFCLQNHFYEEVLKHIASFGFIMVARQYHISILAKGDTEDIAAAAKVTDWLTKGLPSVLPKGVEPNLSKLALAGHSRGGHTAFALALGHAETALKFSALIGIDPVAGTGRSSQLPPAILTFKPSSLDVAMPVMVVGTGLGGGGANVLFPPCAPGEVSHAEFYRECRPPCYHLVARDYGHLDMLDDDAPKLVTGLCKQGSSDKDVMRRTVAGIMVAFLRSALGEEDSEDLKAILGDPGLAPTTLDPVEYRLA</sequence>
<name>A0A8T0W5S4_PANVG</name>
<evidence type="ECO:0000313" key="2">
    <source>
        <dbReference type="Proteomes" id="UP000823388"/>
    </source>
</evidence>
<accession>A0A8T0W5S4</accession>
<dbReference type="Proteomes" id="UP000823388">
    <property type="component" value="Chromosome 2K"/>
</dbReference>
<dbReference type="InterPro" id="IPR017395">
    <property type="entry name" value="Chlorophyllase-like"/>
</dbReference>
<evidence type="ECO:0008006" key="3">
    <source>
        <dbReference type="Google" id="ProtNLM"/>
    </source>
</evidence>
<gene>
    <name evidence="1" type="ORF">PVAP13_2KG265632</name>
</gene>
<protein>
    <recommendedName>
        <fullName evidence="3">Chlorophyllase</fullName>
    </recommendedName>
</protein>
<dbReference type="PANTHER" id="PTHR33428">
    <property type="entry name" value="CHLOROPHYLLASE-2, CHLOROPLASTIC"/>
    <property type="match status" value="1"/>
</dbReference>
<dbReference type="SUPFAM" id="SSF53474">
    <property type="entry name" value="alpha/beta-Hydrolases"/>
    <property type="match status" value="1"/>
</dbReference>
<dbReference type="PANTHER" id="PTHR33428:SF10">
    <property type="entry name" value="CHLOROPHYLLASE-1"/>
    <property type="match status" value="1"/>
</dbReference>
<dbReference type="Gene3D" id="3.40.50.1820">
    <property type="entry name" value="alpha/beta hydrolase"/>
    <property type="match status" value="1"/>
</dbReference>